<evidence type="ECO:0000313" key="2">
    <source>
        <dbReference type="EMBL" id="QEV22669.1"/>
    </source>
</evidence>
<sequence length="121" mass="12448">MVQVVLGECSAADADTVFTVLRDHFPSDRGDDAPSQTGSSDPAVWTGAFRASRTPEPGAGVLLAGSVTADLQGGPVAVERLRAALDSAFAVTAKGTVSGDQEIQVQLRLTGAEHGEARERA</sequence>
<organism evidence="2 3">
    <name type="scientific">Streptomyces alboniger</name>
    <dbReference type="NCBI Taxonomy" id="132473"/>
    <lineage>
        <taxon>Bacteria</taxon>
        <taxon>Bacillati</taxon>
        <taxon>Actinomycetota</taxon>
        <taxon>Actinomycetes</taxon>
        <taxon>Kitasatosporales</taxon>
        <taxon>Streptomycetaceae</taxon>
        <taxon>Streptomyces</taxon>
        <taxon>Streptomyces aurantiacus group</taxon>
    </lineage>
</organism>
<feature type="region of interest" description="Disordered" evidence="1">
    <location>
        <begin position="24"/>
        <end position="44"/>
    </location>
</feature>
<dbReference type="AlphaFoldDB" id="A0A5J6HQP5"/>
<gene>
    <name evidence="2" type="ORF">CP975_31585</name>
</gene>
<protein>
    <submittedName>
        <fullName evidence="2">Uncharacterized protein</fullName>
    </submittedName>
</protein>
<keyword evidence="3" id="KW-1185">Reference proteome</keyword>
<proteinExistence type="predicted"/>
<dbReference type="Proteomes" id="UP000326553">
    <property type="component" value="Chromosome"/>
</dbReference>
<dbReference type="OrthoDB" id="4325844at2"/>
<evidence type="ECO:0000256" key="1">
    <source>
        <dbReference type="SAM" id="MobiDB-lite"/>
    </source>
</evidence>
<dbReference type="KEGG" id="salw:CP975_31585"/>
<evidence type="ECO:0000313" key="3">
    <source>
        <dbReference type="Proteomes" id="UP000326553"/>
    </source>
</evidence>
<accession>A0A5J6HQP5</accession>
<dbReference type="EMBL" id="CP023695">
    <property type="protein sequence ID" value="QEV22669.1"/>
    <property type="molecule type" value="Genomic_DNA"/>
</dbReference>
<name>A0A5J6HQP5_STRAD</name>
<reference evidence="2 3" key="1">
    <citation type="submission" date="2017-09" db="EMBL/GenBank/DDBJ databases">
        <authorList>
            <person name="Lee N."/>
            <person name="Cho B.-K."/>
        </authorList>
    </citation>
    <scope>NUCLEOTIDE SEQUENCE [LARGE SCALE GENOMIC DNA]</scope>
    <source>
        <strain evidence="2 3">ATCC 12461</strain>
    </source>
</reference>